<sequence>MLHGQNAGPQELQRDSSFTSPQASQLIGVPKGSDHSIGEMWLDMLQTAEMERGSLNRDMDPGLGRCLSLAAGSLFRWTKQL</sequence>
<evidence type="ECO:0000313" key="3">
    <source>
        <dbReference type="Proteomes" id="UP000314294"/>
    </source>
</evidence>
<dbReference type="Proteomes" id="UP000314294">
    <property type="component" value="Unassembled WGS sequence"/>
</dbReference>
<feature type="region of interest" description="Disordered" evidence="1">
    <location>
        <begin position="1"/>
        <end position="35"/>
    </location>
</feature>
<evidence type="ECO:0000313" key="2">
    <source>
        <dbReference type="EMBL" id="TNN77153.1"/>
    </source>
</evidence>
<gene>
    <name evidence="2" type="ORF">EYF80_012622</name>
</gene>
<proteinExistence type="predicted"/>
<reference evidence="2 3" key="1">
    <citation type="submission" date="2019-03" db="EMBL/GenBank/DDBJ databases">
        <title>First draft genome of Liparis tanakae, snailfish: a comprehensive survey of snailfish specific genes.</title>
        <authorList>
            <person name="Kim W."/>
            <person name="Song I."/>
            <person name="Jeong J.-H."/>
            <person name="Kim D."/>
            <person name="Kim S."/>
            <person name="Ryu S."/>
            <person name="Song J.Y."/>
            <person name="Lee S.K."/>
        </authorList>
    </citation>
    <scope>NUCLEOTIDE SEQUENCE [LARGE SCALE GENOMIC DNA]</scope>
    <source>
        <tissue evidence="2">Muscle</tissue>
    </source>
</reference>
<dbReference type="EMBL" id="SRLO01000086">
    <property type="protein sequence ID" value="TNN77153.1"/>
    <property type="molecule type" value="Genomic_DNA"/>
</dbReference>
<comment type="caution">
    <text evidence="2">The sequence shown here is derived from an EMBL/GenBank/DDBJ whole genome shotgun (WGS) entry which is preliminary data.</text>
</comment>
<accession>A0A4Z2IIZ6</accession>
<name>A0A4Z2IIZ6_9TELE</name>
<protein>
    <submittedName>
        <fullName evidence="2">Uncharacterized protein</fullName>
    </submittedName>
</protein>
<organism evidence="2 3">
    <name type="scientific">Liparis tanakae</name>
    <name type="common">Tanaka's snailfish</name>
    <dbReference type="NCBI Taxonomy" id="230148"/>
    <lineage>
        <taxon>Eukaryota</taxon>
        <taxon>Metazoa</taxon>
        <taxon>Chordata</taxon>
        <taxon>Craniata</taxon>
        <taxon>Vertebrata</taxon>
        <taxon>Euteleostomi</taxon>
        <taxon>Actinopterygii</taxon>
        <taxon>Neopterygii</taxon>
        <taxon>Teleostei</taxon>
        <taxon>Neoteleostei</taxon>
        <taxon>Acanthomorphata</taxon>
        <taxon>Eupercaria</taxon>
        <taxon>Perciformes</taxon>
        <taxon>Cottioidei</taxon>
        <taxon>Cottales</taxon>
        <taxon>Liparidae</taxon>
        <taxon>Liparis</taxon>
    </lineage>
</organism>
<evidence type="ECO:0000256" key="1">
    <source>
        <dbReference type="SAM" id="MobiDB-lite"/>
    </source>
</evidence>
<feature type="compositionally biased region" description="Polar residues" evidence="1">
    <location>
        <begin position="15"/>
        <end position="25"/>
    </location>
</feature>
<keyword evidence="3" id="KW-1185">Reference proteome</keyword>
<dbReference type="AlphaFoldDB" id="A0A4Z2IIZ6"/>